<comment type="subcellular location">
    <subcellularLocation>
        <location evidence="1">Cell membrane</location>
        <topology evidence="1">Multi-pass membrane protein</topology>
    </subcellularLocation>
</comment>
<keyword evidence="2 6" id="KW-0812">Transmembrane</keyword>
<feature type="transmembrane region" description="Helical" evidence="6">
    <location>
        <begin position="29"/>
        <end position="50"/>
    </location>
</feature>
<organism evidence="8 9">
    <name type="scientific">Nonomuraea turkmeniaca</name>
    <dbReference type="NCBI Taxonomy" id="103838"/>
    <lineage>
        <taxon>Bacteria</taxon>
        <taxon>Bacillati</taxon>
        <taxon>Actinomycetota</taxon>
        <taxon>Actinomycetes</taxon>
        <taxon>Streptosporangiales</taxon>
        <taxon>Streptosporangiaceae</taxon>
        <taxon>Nonomuraea</taxon>
    </lineage>
</organism>
<evidence type="ECO:0000256" key="1">
    <source>
        <dbReference type="ARBA" id="ARBA00004651"/>
    </source>
</evidence>
<keyword evidence="3 6" id="KW-1133">Transmembrane helix</keyword>
<reference evidence="8 9" key="1">
    <citation type="submission" date="2019-05" db="EMBL/GenBank/DDBJ databases">
        <title>Draft genome sequence of Nonomuraea turkmeniaca DSM 43926.</title>
        <authorList>
            <person name="Saricaoglu S."/>
            <person name="Isik K."/>
        </authorList>
    </citation>
    <scope>NUCLEOTIDE SEQUENCE [LARGE SCALE GENOMIC DNA]</scope>
    <source>
        <strain evidence="8 9">DSM 43926</strain>
    </source>
</reference>
<feature type="transmembrane region" description="Helical" evidence="6">
    <location>
        <begin position="116"/>
        <end position="137"/>
    </location>
</feature>
<dbReference type="SUPFAM" id="SSF103473">
    <property type="entry name" value="MFS general substrate transporter"/>
    <property type="match status" value="1"/>
</dbReference>
<name>A0A5S4F185_9ACTN</name>
<feature type="domain" description="Major facilitator superfamily (MFS) profile" evidence="7">
    <location>
        <begin position="82"/>
        <end position="281"/>
    </location>
</feature>
<dbReference type="EMBL" id="VCKY01000214">
    <property type="protein sequence ID" value="TMR09841.1"/>
    <property type="molecule type" value="Genomic_DNA"/>
</dbReference>
<sequence length="281" mass="28910">MDNAVNEVMFIVGPLLVPLLMLRMPASGVVAVAGTFLLVGTLFLLLFPAVRASASVRSASVWSAQNPGRRLSRLAGPLTHRPTLVLLVLAAFGTFSFGSLRIATVAAATRFDSPSAAGVLMGLLSVGALIGALGYGARDWGVPAKLLLIGLSLADSAGMLAGAHVSGFLALAVLITAIGLLTGPRDAVHPTLLAEHTPARYRSEVFAWLNTFMWTGYGLGTAVAGRLTGPDDNGSPAFLTAAVVSLLAALVAGLAYRPTTVASTPSTDHDDPDRARADRSA</sequence>
<feature type="transmembrane region" description="Helical" evidence="6">
    <location>
        <begin position="84"/>
        <end position="104"/>
    </location>
</feature>
<accession>A0A5S4F185</accession>
<dbReference type="InterPro" id="IPR011701">
    <property type="entry name" value="MFS"/>
</dbReference>
<keyword evidence="9" id="KW-1185">Reference proteome</keyword>
<dbReference type="InterPro" id="IPR036259">
    <property type="entry name" value="MFS_trans_sf"/>
</dbReference>
<dbReference type="Proteomes" id="UP000309128">
    <property type="component" value="Unassembled WGS sequence"/>
</dbReference>
<proteinExistence type="predicted"/>
<dbReference type="PANTHER" id="PTHR23542">
    <property type="match status" value="1"/>
</dbReference>
<comment type="caution">
    <text evidence="8">The sequence shown here is derived from an EMBL/GenBank/DDBJ whole genome shotgun (WGS) entry which is preliminary data.</text>
</comment>
<evidence type="ECO:0000256" key="4">
    <source>
        <dbReference type="ARBA" id="ARBA00023136"/>
    </source>
</evidence>
<feature type="transmembrane region" description="Helical" evidence="6">
    <location>
        <begin position="237"/>
        <end position="256"/>
    </location>
</feature>
<protein>
    <submittedName>
        <fullName evidence="8">MFS transporter</fullName>
    </submittedName>
</protein>
<feature type="transmembrane region" description="Helical" evidence="6">
    <location>
        <begin position="205"/>
        <end position="225"/>
    </location>
</feature>
<dbReference type="OrthoDB" id="9180256at2"/>
<feature type="transmembrane region" description="Helical" evidence="6">
    <location>
        <begin position="157"/>
        <end position="184"/>
    </location>
</feature>
<feature type="compositionally biased region" description="Basic and acidic residues" evidence="5">
    <location>
        <begin position="267"/>
        <end position="281"/>
    </location>
</feature>
<keyword evidence="4 6" id="KW-0472">Membrane</keyword>
<feature type="transmembrane region" description="Helical" evidence="6">
    <location>
        <begin position="6"/>
        <end position="22"/>
    </location>
</feature>
<dbReference type="RefSeq" id="WP_138672180.1">
    <property type="nucleotide sequence ID" value="NZ_VCKY01000214.1"/>
</dbReference>
<evidence type="ECO:0000313" key="9">
    <source>
        <dbReference type="Proteomes" id="UP000309128"/>
    </source>
</evidence>
<evidence type="ECO:0000256" key="6">
    <source>
        <dbReference type="SAM" id="Phobius"/>
    </source>
</evidence>
<dbReference type="GO" id="GO:0022857">
    <property type="term" value="F:transmembrane transporter activity"/>
    <property type="evidence" value="ECO:0007669"/>
    <property type="project" value="InterPro"/>
</dbReference>
<evidence type="ECO:0000256" key="2">
    <source>
        <dbReference type="ARBA" id="ARBA00022692"/>
    </source>
</evidence>
<dbReference type="Gene3D" id="1.20.1250.20">
    <property type="entry name" value="MFS general substrate transporter like domains"/>
    <property type="match status" value="1"/>
</dbReference>
<dbReference type="InterPro" id="IPR020846">
    <property type="entry name" value="MFS_dom"/>
</dbReference>
<evidence type="ECO:0000256" key="5">
    <source>
        <dbReference type="SAM" id="MobiDB-lite"/>
    </source>
</evidence>
<dbReference type="GO" id="GO:0005886">
    <property type="term" value="C:plasma membrane"/>
    <property type="evidence" value="ECO:0007669"/>
    <property type="project" value="UniProtKB-SubCell"/>
</dbReference>
<evidence type="ECO:0000259" key="7">
    <source>
        <dbReference type="PROSITE" id="PS50850"/>
    </source>
</evidence>
<dbReference type="AlphaFoldDB" id="A0A5S4F185"/>
<dbReference type="PROSITE" id="PS50850">
    <property type="entry name" value="MFS"/>
    <property type="match status" value="1"/>
</dbReference>
<evidence type="ECO:0000256" key="3">
    <source>
        <dbReference type="ARBA" id="ARBA00022989"/>
    </source>
</evidence>
<feature type="region of interest" description="Disordered" evidence="5">
    <location>
        <begin position="261"/>
        <end position="281"/>
    </location>
</feature>
<gene>
    <name evidence="8" type="ORF">ETD86_41855</name>
</gene>
<evidence type="ECO:0000313" key="8">
    <source>
        <dbReference type="EMBL" id="TMR09841.1"/>
    </source>
</evidence>
<dbReference type="PANTHER" id="PTHR23542:SF1">
    <property type="entry name" value="MAJOR FACILITATOR SUPERFAMILY (MFS) PROFILE DOMAIN-CONTAINING PROTEIN"/>
    <property type="match status" value="1"/>
</dbReference>
<dbReference type="Pfam" id="PF07690">
    <property type="entry name" value="MFS_1"/>
    <property type="match status" value="1"/>
</dbReference>